<dbReference type="OrthoDB" id="5515732at2"/>
<dbReference type="RefSeq" id="WP_142035849.1">
    <property type="nucleotide sequence ID" value="NZ_JBHTGS010000001.1"/>
</dbReference>
<name>A0A543ASS9_9ACTN</name>
<dbReference type="Pfam" id="PF21831">
    <property type="entry name" value="DUF6891"/>
    <property type="match status" value="1"/>
</dbReference>
<dbReference type="AlphaFoldDB" id="A0A543ASS9"/>
<protein>
    <recommendedName>
        <fullName evidence="2">DUF6891 domain-containing protein</fullName>
    </recommendedName>
</protein>
<sequence length="300" mass="34072">MSQHSTPLPIRIETESGHPDRPTVTRLAARLRGLGSNNRWVVVNRLPYRHHDYIQAYRNDDTTFDVEYLRPGASQLATTVDDVDAVIALFLDWTHQTPGWEGDRQWTPTGFTPPTPDPIAPDDEAVLRKTLQERVNEGFWTFDDVVQRTMDLHNDLTVSKTSTAMLLSEIWNDRAEEQKTWPTVTDCDRLDEAFIRLREAGITAQQNFACCMRCGTAEIGGDAPDTDRGYVFYHMQDTEAAASGHGLHLAFGTYAKDDDPVAIGRTVVEYLTAQGLKVEWDEQPSKRILIGELTWQRRLR</sequence>
<keyword evidence="4" id="KW-1185">Reference proteome</keyword>
<dbReference type="Proteomes" id="UP000317043">
    <property type="component" value="Unassembled WGS sequence"/>
</dbReference>
<reference evidence="3 4" key="1">
    <citation type="submission" date="2019-06" db="EMBL/GenBank/DDBJ databases">
        <title>Sequencing the genomes of 1000 actinobacteria strains.</title>
        <authorList>
            <person name="Klenk H.-P."/>
        </authorList>
    </citation>
    <scope>NUCLEOTIDE SEQUENCE [LARGE SCALE GENOMIC DNA]</scope>
    <source>
        <strain evidence="3 4">DSM 45928</strain>
    </source>
</reference>
<accession>A0A543ASS9</accession>
<feature type="domain" description="DUF6891" evidence="2">
    <location>
        <begin position="123"/>
        <end position="299"/>
    </location>
</feature>
<dbReference type="EMBL" id="VFOW01000001">
    <property type="protein sequence ID" value="TQL75649.1"/>
    <property type="molecule type" value="Genomic_DNA"/>
</dbReference>
<proteinExistence type="predicted"/>
<evidence type="ECO:0000313" key="3">
    <source>
        <dbReference type="EMBL" id="TQL75649.1"/>
    </source>
</evidence>
<organism evidence="3 4">
    <name type="scientific">Stackebrandtia endophytica</name>
    <dbReference type="NCBI Taxonomy" id="1496996"/>
    <lineage>
        <taxon>Bacteria</taxon>
        <taxon>Bacillati</taxon>
        <taxon>Actinomycetota</taxon>
        <taxon>Actinomycetes</taxon>
        <taxon>Glycomycetales</taxon>
        <taxon>Glycomycetaceae</taxon>
        <taxon>Stackebrandtia</taxon>
    </lineage>
</organism>
<dbReference type="InterPro" id="IPR054186">
    <property type="entry name" value="DUF6891"/>
</dbReference>
<feature type="region of interest" description="Disordered" evidence="1">
    <location>
        <begin position="1"/>
        <end position="21"/>
    </location>
</feature>
<evidence type="ECO:0000259" key="2">
    <source>
        <dbReference type="Pfam" id="PF21831"/>
    </source>
</evidence>
<feature type="compositionally biased region" description="Basic and acidic residues" evidence="1">
    <location>
        <begin position="12"/>
        <end position="21"/>
    </location>
</feature>
<dbReference type="InParanoid" id="A0A543ASS9"/>
<evidence type="ECO:0000313" key="4">
    <source>
        <dbReference type="Proteomes" id="UP000317043"/>
    </source>
</evidence>
<gene>
    <name evidence="3" type="ORF">FB566_1160</name>
</gene>
<evidence type="ECO:0000256" key="1">
    <source>
        <dbReference type="SAM" id="MobiDB-lite"/>
    </source>
</evidence>
<comment type="caution">
    <text evidence="3">The sequence shown here is derived from an EMBL/GenBank/DDBJ whole genome shotgun (WGS) entry which is preliminary data.</text>
</comment>